<dbReference type="AlphaFoldDB" id="A0ABD5U6C3"/>
<dbReference type="InterPro" id="IPR045851">
    <property type="entry name" value="AMP-bd_C_sf"/>
</dbReference>
<evidence type="ECO:0000256" key="3">
    <source>
        <dbReference type="SAM" id="MobiDB-lite"/>
    </source>
</evidence>
<comment type="similarity">
    <text evidence="1">Belongs to the ATP-dependent AMP-binding enzyme family.</text>
</comment>
<dbReference type="Pfam" id="PF00501">
    <property type="entry name" value="AMP-binding"/>
    <property type="match status" value="1"/>
</dbReference>
<reference evidence="6 7" key="1">
    <citation type="journal article" date="2019" name="Int. J. Syst. Evol. Microbiol.">
        <title>The Global Catalogue of Microorganisms (GCM) 10K type strain sequencing project: providing services to taxonomists for standard genome sequencing and annotation.</title>
        <authorList>
            <consortium name="The Broad Institute Genomics Platform"/>
            <consortium name="The Broad Institute Genome Sequencing Center for Infectious Disease"/>
            <person name="Wu L."/>
            <person name="Ma J."/>
        </authorList>
    </citation>
    <scope>NUCLEOTIDE SEQUENCE [LARGE SCALE GENOMIC DNA]</scope>
    <source>
        <strain evidence="6 7">PSRA2</strain>
    </source>
</reference>
<dbReference type="FunFam" id="3.30.300.30:FF:000008">
    <property type="entry name" value="2,3-dihydroxybenzoate-AMP ligase"/>
    <property type="match status" value="1"/>
</dbReference>
<organism evidence="6 7">
    <name type="scientific">Halomarina ordinaria</name>
    <dbReference type="NCBI Taxonomy" id="3033939"/>
    <lineage>
        <taxon>Archaea</taxon>
        <taxon>Methanobacteriati</taxon>
        <taxon>Methanobacteriota</taxon>
        <taxon>Stenosarchaea group</taxon>
        <taxon>Halobacteria</taxon>
        <taxon>Halobacteriales</taxon>
        <taxon>Natronomonadaceae</taxon>
        <taxon>Halomarina</taxon>
    </lineage>
</organism>
<name>A0ABD5U6C3_9EURY</name>
<dbReference type="Gene3D" id="3.40.50.12780">
    <property type="entry name" value="N-terminal domain of ligase-like"/>
    <property type="match status" value="1"/>
</dbReference>
<evidence type="ECO:0000313" key="6">
    <source>
        <dbReference type="EMBL" id="MFC6836074.1"/>
    </source>
</evidence>
<dbReference type="SUPFAM" id="SSF56801">
    <property type="entry name" value="Acetyl-CoA synthetase-like"/>
    <property type="match status" value="1"/>
</dbReference>
<comment type="caution">
    <text evidence="6">The sequence shown here is derived from an EMBL/GenBank/DDBJ whole genome shotgun (WGS) entry which is preliminary data.</text>
</comment>
<dbReference type="Proteomes" id="UP001596406">
    <property type="component" value="Unassembled WGS sequence"/>
</dbReference>
<evidence type="ECO:0000256" key="2">
    <source>
        <dbReference type="ARBA" id="ARBA00022598"/>
    </source>
</evidence>
<dbReference type="InterPro" id="IPR050237">
    <property type="entry name" value="ATP-dep_AMP-bd_enzyme"/>
</dbReference>
<dbReference type="PANTHER" id="PTHR43767:SF1">
    <property type="entry name" value="NONRIBOSOMAL PEPTIDE SYNTHASE PES1 (EUROFUNG)-RELATED"/>
    <property type="match status" value="1"/>
</dbReference>
<accession>A0ABD5U6C3</accession>
<dbReference type="CDD" id="cd05936">
    <property type="entry name" value="FC-FACS_FadD_like"/>
    <property type="match status" value="1"/>
</dbReference>
<dbReference type="InterPro" id="IPR042099">
    <property type="entry name" value="ANL_N_sf"/>
</dbReference>
<dbReference type="GO" id="GO:0016878">
    <property type="term" value="F:acid-thiol ligase activity"/>
    <property type="evidence" value="ECO:0007669"/>
    <property type="project" value="UniProtKB-ARBA"/>
</dbReference>
<feature type="domain" description="AMP-dependent synthetase/ligase" evidence="4">
    <location>
        <begin position="11"/>
        <end position="379"/>
    </location>
</feature>
<dbReference type="InterPro" id="IPR025110">
    <property type="entry name" value="AMP-bd_C"/>
</dbReference>
<dbReference type="Pfam" id="PF13193">
    <property type="entry name" value="AMP-binding_C"/>
    <property type="match status" value="1"/>
</dbReference>
<sequence length="518" mass="56246">MVNLVSDIGSTAAESPDAPALSYDGQTQTYEEFWSRTGRFAAALDDRGVGAGDRVGIYLPNLPQYVTAFTGTLRAGGIVVPMNPQYKEREISHLLSDSGARVVVTLADLVPVVRAVQAETGVEHVVSVGGEAEGATSFEAFLADEERPVVEREGDDVAVQPYTSGTTGQPKGVLLTHENLGSNARATGDLMPGGFQDGDRMLGVLPLFHIYGMTVTMLGTLFEGGAYYPLPSWDAQGAAALIAEEDITIMHGVPVMYNDLINQPNAEAFDLSSLRFANSGGSSLPVEVMRRFEDLYDVDLYEGYGLTETSPVTHANSPEARRPGSIGKPIDGVRARIVDGAFEDVPPVERGPVDEEGADLNDVTGELVVAGPNVMKGYYGLPEANEEAFTDEDGTRWFHTGDIGYHDEDGFFYVVDRAKHMINTAGYNVYPREVEELLFEHPAVADAAVVGVPDERRGETVKAFVVPAPDAEVTEDDLREYCLERLAEYKHPREVEFVEELPRTTTGKVQKFELRGDE</sequence>
<dbReference type="EMBL" id="JBHSXM010000001">
    <property type="protein sequence ID" value="MFC6836074.1"/>
    <property type="molecule type" value="Genomic_DNA"/>
</dbReference>
<evidence type="ECO:0000259" key="5">
    <source>
        <dbReference type="Pfam" id="PF13193"/>
    </source>
</evidence>
<evidence type="ECO:0000259" key="4">
    <source>
        <dbReference type="Pfam" id="PF00501"/>
    </source>
</evidence>
<feature type="region of interest" description="Disordered" evidence="3">
    <location>
        <begin position="309"/>
        <end position="328"/>
    </location>
</feature>
<keyword evidence="2 6" id="KW-0436">Ligase</keyword>
<protein>
    <submittedName>
        <fullName evidence="6">Long-chain fatty acid--CoA ligase</fullName>
    </submittedName>
</protein>
<evidence type="ECO:0000256" key="1">
    <source>
        <dbReference type="ARBA" id="ARBA00006432"/>
    </source>
</evidence>
<dbReference type="Gene3D" id="3.30.300.30">
    <property type="match status" value="1"/>
</dbReference>
<dbReference type="PANTHER" id="PTHR43767">
    <property type="entry name" value="LONG-CHAIN-FATTY-ACID--COA LIGASE"/>
    <property type="match status" value="1"/>
</dbReference>
<proteinExistence type="inferred from homology"/>
<dbReference type="InterPro" id="IPR000873">
    <property type="entry name" value="AMP-dep_synth/lig_dom"/>
</dbReference>
<dbReference type="RefSeq" id="WP_304449465.1">
    <property type="nucleotide sequence ID" value="NZ_JARRAH010000001.1"/>
</dbReference>
<gene>
    <name evidence="6" type="ORF">ACFQHK_06080</name>
</gene>
<keyword evidence="7" id="KW-1185">Reference proteome</keyword>
<evidence type="ECO:0000313" key="7">
    <source>
        <dbReference type="Proteomes" id="UP001596406"/>
    </source>
</evidence>
<feature type="domain" description="AMP-binding enzyme C-terminal" evidence="5">
    <location>
        <begin position="433"/>
        <end position="508"/>
    </location>
</feature>